<dbReference type="GO" id="GO:1904047">
    <property type="term" value="F:S-adenosyl-L-methionine binding"/>
    <property type="evidence" value="ECO:0007669"/>
    <property type="project" value="TreeGrafter"/>
</dbReference>
<dbReference type="STRING" id="77635.BISU_0474"/>
<keyword evidence="10" id="KW-1185">Reference proteome</keyword>
<dbReference type="GO" id="GO:0009007">
    <property type="term" value="F:site-specific DNA-methyltransferase (adenine-specific) activity"/>
    <property type="evidence" value="ECO:0007669"/>
    <property type="project" value="UniProtKB-UniRule"/>
</dbReference>
<dbReference type="Gene3D" id="3.40.50.150">
    <property type="entry name" value="Vaccinia Virus protein VP39"/>
    <property type="match status" value="1"/>
</dbReference>
<dbReference type="RefSeq" id="WP_024463308.1">
    <property type="nucleotide sequence ID" value="NZ_CP062939.1"/>
</dbReference>
<feature type="binding site" evidence="7">
    <location>
        <position position="58"/>
    </location>
    <ligand>
        <name>S-adenosyl-L-methionine</name>
        <dbReference type="ChEBI" id="CHEBI:59789"/>
    </ligand>
</feature>
<dbReference type="Gene3D" id="1.10.1020.10">
    <property type="entry name" value="Adenine-specific Methyltransferase, Domain 2"/>
    <property type="match status" value="1"/>
</dbReference>
<dbReference type="PANTHER" id="PTHR30481:SF3">
    <property type="entry name" value="DNA ADENINE METHYLASE"/>
    <property type="match status" value="1"/>
</dbReference>
<evidence type="ECO:0000256" key="3">
    <source>
        <dbReference type="ARBA" id="ARBA00022603"/>
    </source>
</evidence>
<dbReference type="PROSITE" id="PS00092">
    <property type="entry name" value="N6_MTASE"/>
    <property type="match status" value="1"/>
</dbReference>
<dbReference type="GO" id="GO:0043565">
    <property type="term" value="F:sequence-specific DNA binding"/>
    <property type="evidence" value="ECO:0007669"/>
    <property type="project" value="TreeGrafter"/>
</dbReference>
<keyword evidence="4 8" id="KW-0808">Transferase</keyword>
<reference evidence="9 10" key="1">
    <citation type="submission" date="2014-03" db="EMBL/GenBank/DDBJ databases">
        <title>Genomics of Bifidobacteria.</title>
        <authorList>
            <person name="Ventura M."/>
            <person name="Milani C."/>
            <person name="Lugli G.A."/>
        </authorList>
    </citation>
    <scope>NUCLEOTIDE SEQUENCE [LARGE SCALE GENOMIC DNA]</scope>
    <source>
        <strain evidence="9 10">LMG 11597</strain>
    </source>
</reference>
<dbReference type="PRINTS" id="PR00505">
    <property type="entry name" value="D12N6MTFRASE"/>
</dbReference>
<organism evidence="9 10">
    <name type="scientific">Bifidobacterium subtile</name>
    <dbReference type="NCBI Taxonomy" id="77635"/>
    <lineage>
        <taxon>Bacteria</taxon>
        <taxon>Bacillati</taxon>
        <taxon>Actinomycetota</taxon>
        <taxon>Actinomycetes</taxon>
        <taxon>Bifidobacteriales</taxon>
        <taxon>Bifidobacteriaceae</taxon>
        <taxon>Bifidobacterium</taxon>
    </lineage>
</organism>
<sequence>MRGKNILVRPVLKWVGGKRQLLDEITPLIPKASTYVEPFVGGGAVVFSKQPKKAILNDFNSELINVYQCIKDNPDDLLSLLKEHAEKNTADYFYSIRALDRESGYAGLSSVERAARIIYLNKTCYNGLYRVNAAGQFNAPYGKYKHPSIIQEPVIRAVSRYFRENEITLMQGDYAKALKGLRRGAFVYLDPPYMPLSETSAFTGYTEGGFDYGEQVRLKNKCDELVSKGIHFLESNSDCEAIRDLYSDQHFRIRTVKAKRAINSKGNHRGEINEVLISG</sequence>
<evidence type="ECO:0000256" key="4">
    <source>
        <dbReference type="ARBA" id="ARBA00022679"/>
    </source>
</evidence>
<dbReference type="NCBIfam" id="TIGR00571">
    <property type="entry name" value="dam"/>
    <property type="match status" value="1"/>
</dbReference>
<comment type="similarity">
    <text evidence="1 8">Belongs to the N(4)/N(6)-methyltransferase family.</text>
</comment>
<feature type="binding site" evidence="7">
    <location>
        <position position="18"/>
    </location>
    <ligand>
        <name>S-adenosyl-L-methionine</name>
        <dbReference type="ChEBI" id="CHEBI:59789"/>
    </ligand>
</feature>
<evidence type="ECO:0000256" key="6">
    <source>
        <dbReference type="ARBA" id="ARBA00047942"/>
    </source>
</evidence>
<dbReference type="AlphaFoldDB" id="A0A087E897"/>
<dbReference type="InterPro" id="IPR002052">
    <property type="entry name" value="DNA_methylase_N6_adenine_CS"/>
</dbReference>
<evidence type="ECO:0000256" key="5">
    <source>
        <dbReference type="ARBA" id="ARBA00022691"/>
    </source>
</evidence>
<evidence type="ECO:0000256" key="7">
    <source>
        <dbReference type="PIRSR" id="PIRSR000398-1"/>
    </source>
</evidence>
<dbReference type="Pfam" id="PF02086">
    <property type="entry name" value="MethyltransfD12"/>
    <property type="match status" value="1"/>
</dbReference>
<gene>
    <name evidence="9" type="ORF">BISU_0474</name>
</gene>
<comment type="caution">
    <text evidence="9">The sequence shown here is derived from an EMBL/GenBank/DDBJ whole genome shotgun (WGS) entry which is preliminary data.</text>
</comment>
<dbReference type="InterPro" id="IPR012327">
    <property type="entry name" value="MeTrfase_D12"/>
</dbReference>
<dbReference type="OrthoDB" id="9805629at2"/>
<dbReference type="InterPro" id="IPR029063">
    <property type="entry name" value="SAM-dependent_MTases_sf"/>
</dbReference>
<dbReference type="EC" id="2.1.1.72" evidence="2 8"/>
<protein>
    <recommendedName>
        <fullName evidence="2 8">Site-specific DNA-methyltransferase (adenine-specific)</fullName>
        <ecNumber evidence="2 8">2.1.1.72</ecNumber>
    </recommendedName>
</protein>
<dbReference type="EMBL" id="JGZR01000006">
    <property type="protein sequence ID" value="KFJ03998.1"/>
    <property type="molecule type" value="Genomic_DNA"/>
</dbReference>
<dbReference type="Proteomes" id="UP000029055">
    <property type="component" value="Unassembled WGS sequence"/>
</dbReference>
<dbReference type="GO" id="GO:0006298">
    <property type="term" value="P:mismatch repair"/>
    <property type="evidence" value="ECO:0007669"/>
    <property type="project" value="TreeGrafter"/>
</dbReference>
<accession>A0A087E897</accession>
<name>A0A087E897_9BIFI</name>
<evidence type="ECO:0000313" key="9">
    <source>
        <dbReference type="EMBL" id="KFJ03998.1"/>
    </source>
</evidence>
<dbReference type="InterPro" id="IPR012263">
    <property type="entry name" value="M_m6A_EcoRV"/>
</dbReference>
<dbReference type="GO" id="GO:0032259">
    <property type="term" value="P:methylation"/>
    <property type="evidence" value="ECO:0007669"/>
    <property type="project" value="UniProtKB-KW"/>
</dbReference>
<dbReference type="eggNOG" id="COG0338">
    <property type="taxonomic scope" value="Bacteria"/>
</dbReference>
<feature type="binding site" evidence="7">
    <location>
        <position position="14"/>
    </location>
    <ligand>
        <name>S-adenosyl-L-methionine</name>
        <dbReference type="ChEBI" id="CHEBI:59789"/>
    </ligand>
</feature>
<keyword evidence="3 8" id="KW-0489">Methyltransferase</keyword>
<comment type="catalytic activity">
    <reaction evidence="6 8">
        <text>a 2'-deoxyadenosine in DNA + S-adenosyl-L-methionine = an N(6)-methyl-2'-deoxyadenosine in DNA + S-adenosyl-L-homocysteine + H(+)</text>
        <dbReference type="Rhea" id="RHEA:15197"/>
        <dbReference type="Rhea" id="RHEA-COMP:12418"/>
        <dbReference type="Rhea" id="RHEA-COMP:12419"/>
        <dbReference type="ChEBI" id="CHEBI:15378"/>
        <dbReference type="ChEBI" id="CHEBI:57856"/>
        <dbReference type="ChEBI" id="CHEBI:59789"/>
        <dbReference type="ChEBI" id="CHEBI:90615"/>
        <dbReference type="ChEBI" id="CHEBI:90616"/>
        <dbReference type="EC" id="2.1.1.72"/>
    </reaction>
</comment>
<evidence type="ECO:0000313" key="10">
    <source>
        <dbReference type="Proteomes" id="UP000029055"/>
    </source>
</evidence>
<dbReference type="GO" id="GO:0009307">
    <property type="term" value="P:DNA restriction-modification system"/>
    <property type="evidence" value="ECO:0007669"/>
    <property type="project" value="InterPro"/>
</dbReference>
<evidence type="ECO:0000256" key="8">
    <source>
        <dbReference type="RuleBase" id="RU361257"/>
    </source>
</evidence>
<dbReference type="REBASE" id="384691">
    <property type="entry name" value="M.Bsu11597ORF474P"/>
</dbReference>
<dbReference type="InterPro" id="IPR023095">
    <property type="entry name" value="Ade_MeTrfase_dom_2"/>
</dbReference>
<evidence type="ECO:0000256" key="2">
    <source>
        <dbReference type="ARBA" id="ARBA00011900"/>
    </source>
</evidence>
<dbReference type="PIRSF" id="PIRSF000398">
    <property type="entry name" value="M_m6A_EcoRV"/>
    <property type="match status" value="1"/>
</dbReference>
<dbReference type="SUPFAM" id="SSF53335">
    <property type="entry name" value="S-adenosyl-L-methionine-dependent methyltransferases"/>
    <property type="match status" value="1"/>
</dbReference>
<feature type="binding site" evidence="7">
    <location>
        <position position="190"/>
    </location>
    <ligand>
        <name>S-adenosyl-L-methionine</name>
        <dbReference type="ChEBI" id="CHEBI:59789"/>
    </ligand>
</feature>
<dbReference type="PANTHER" id="PTHR30481">
    <property type="entry name" value="DNA ADENINE METHYLASE"/>
    <property type="match status" value="1"/>
</dbReference>
<proteinExistence type="inferred from homology"/>
<keyword evidence="5 8" id="KW-0949">S-adenosyl-L-methionine</keyword>
<evidence type="ECO:0000256" key="1">
    <source>
        <dbReference type="ARBA" id="ARBA00006594"/>
    </source>
</evidence>